<dbReference type="PANTHER" id="PTHR33237">
    <property type="entry name" value="F2P16.13 PROTEIN-RELATED"/>
    <property type="match status" value="1"/>
</dbReference>
<comment type="caution">
    <text evidence="2">The sequence shown here is derived from an EMBL/GenBank/DDBJ whole genome shotgun (WGS) entry which is preliminary data.</text>
</comment>
<dbReference type="Proteomes" id="UP001154282">
    <property type="component" value="Unassembled WGS sequence"/>
</dbReference>
<name>A0AAV0MX98_9ROSI</name>
<evidence type="ECO:0000313" key="3">
    <source>
        <dbReference type="Proteomes" id="UP001154282"/>
    </source>
</evidence>
<keyword evidence="3" id="KW-1185">Reference proteome</keyword>
<dbReference type="AlphaFoldDB" id="A0AAV0MX98"/>
<reference evidence="2" key="1">
    <citation type="submission" date="2022-08" db="EMBL/GenBank/DDBJ databases">
        <authorList>
            <person name="Gutierrez-Valencia J."/>
        </authorList>
    </citation>
    <scope>NUCLEOTIDE SEQUENCE</scope>
</reference>
<dbReference type="PANTHER" id="PTHR33237:SF46">
    <property type="entry name" value="OS01G0606100 PROTEIN"/>
    <property type="match status" value="1"/>
</dbReference>
<sequence>MATPSTPDDHRRAAGSSSSKRLTLGVLMSISSLMALCAKHAGKFSTKLSKTTTNINIPGCHRQQRRSRKLKFEPNRQPPHGLYSSSDNDGGGVLRPPRSPLVRHSKQLLTQISNKAVTLVHGGSRNNNNNKDRRGGDVAAPDEFGDGGVWQRSILMGDKCQPLDFSGVIYYDSCGKKVNEVPVRSPRASPLPRYLTRGH</sequence>
<proteinExistence type="predicted"/>
<evidence type="ECO:0000256" key="1">
    <source>
        <dbReference type="SAM" id="MobiDB-lite"/>
    </source>
</evidence>
<dbReference type="EMBL" id="CAMGYJ010000007">
    <property type="protein sequence ID" value="CAI0450707.1"/>
    <property type="molecule type" value="Genomic_DNA"/>
</dbReference>
<protein>
    <submittedName>
        <fullName evidence="2">Uncharacterized protein</fullName>
    </submittedName>
</protein>
<evidence type="ECO:0000313" key="2">
    <source>
        <dbReference type="EMBL" id="CAI0450707.1"/>
    </source>
</evidence>
<feature type="region of interest" description="Disordered" evidence="1">
    <location>
        <begin position="119"/>
        <end position="143"/>
    </location>
</feature>
<organism evidence="2 3">
    <name type="scientific">Linum tenue</name>
    <dbReference type="NCBI Taxonomy" id="586396"/>
    <lineage>
        <taxon>Eukaryota</taxon>
        <taxon>Viridiplantae</taxon>
        <taxon>Streptophyta</taxon>
        <taxon>Embryophyta</taxon>
        <taxon>Tracheophyta</taxon>
        <taxon>Spermatophyta</taxon>
        <taxon>Magnoliopsida</taxon>
        <taxon>eudicotyledons</taxon>
        <taxon>Gunneridae</taxon>
        <taxon>Pentapetalae</taxon>
        <taxon>rosids</taxon>
        <taxon>fabids</taxon>
        <taxon>Malpighiales</taxon>
        <taxon>Linaceae</taxon>
        <taxon>Linum</taxon>
    </lineage>
</organism>
<gene>
    <name evidence="2" type="ORF">LITE_LOCUS30612</name>
</gene>
<feature type="region of interest" description="Disordered" evidence="1">
    <location>
        <begin position="52"/>
        <end position="99"/>
    </location>
</feature>
<accession>A0AAV0MX98</accession>